<name>A0ABP0YE35_9ROSI</name>
<evidence type="ECO:0000256" key="3">
    <source>
        <dbReference type="ARBA" id="ARBA00008715"/>
    </source>
</evidence>
<evidence type="ECO:0000256" key="9">
    <source>
        <dbReference type="ARBA" id="ARBA00023136"/>
    </source>
</evidence>
<organism evidence="11 12">
    <name type="scientific">Citrullus colocynthis</name>
    <name type="common">colocynth</name>
    <dbReference type="NCBI Taxonomy" id="252529"/>
    <lineage>
        <taxon>Eukaryota</taxon>
        <taxon>Viridiplantae</taxon>
        <taxon>Streptophyta</taxon>
        <taxon>Embryophyta</taxon>
        <taxon>Tracheophyta</taxon>
        <taxon>Spermatophyta</taxon>
        <taxon>Magnoliopsida</taxon>
        <taxon>eudicotyledons</taxon>
        <taxon>Gunneridae</taxon>
        <taxon>Pentapetalae</taxon>
        <taxon>rosids</taxon>
        <taxon>fabids</taxon>
        <taxon>Cucurbitales</taxon>
        <taxon>Cucurbitaceae</taxon>
        <taxon>Benincaseae</taxon>
        <taxon>Citrullus</taxon>
    </lineage>
</organism>
<evidence type="ECO:0000256" key="4">
    <source>
        <dbReference type="ARBA" id="ARBA00022676"/>
    </source>
</evidence>
<feature type="transmembrane region" description="Helical" evidence="10">
    <location>
        <begin position="153"/>
        <end position="177"/>
    </location>
</feature>
<keyword evidence="5 10" id="KW-0808">Transferase</keyword>
<keyword evidence="4 10" id="KW-0328">Glycosyltransferase</keyword>
<feature type="transmembrane region" description="Helical" evidence="10">
    <location>
        <begin position="277"/>
        <end position="294"/>
    </location>
</feature>
<keyword evidence="6 10" id="KW-0812">Transmembrane</keyword>
<comment type="similarity">
    <text evidence="3 10">Belongs to the ALG6/ALG8 glucosyltransferase family.</text>
</comment>
<feature type="transmembrane region" description="Helical" evidence="10">
    <location>
        <begin position="407"/>
        <end position="425"/>
    </location>
</feature>
<evidence type="ECO:0000256" key="1">
    <source>
        <dbReference type="ARBA" id="ARBA00004477"/>
    </source>
</evidence>
<evidence type="ECO:0000256" key="5">
    <source>
        <dbReference type="ARBA" id="ARBA00022679"/>
    </source>
</evidence>
<keyword evidence="12" id="KW-1185">Reference proteome</keyword>
<feature type="transmembrane region" description="Helical" evidence="10">
    <location>
        <begin position="462"/>
        <end position="481"/>
    </location>
</feature>
<accession>A0ABP0YE35</accession>
<reference evidence="11 12" key="1">
    <citation type="submission" date="2024-03" db="EMBL/GenBank/DDBJ databases">
        <authorList>
            <person name="Gkanogiannis A."/>
            <person name="Becerra Lopez-Lavalle L."/>
        </authorList>
    </citation>
    <scope>NUCLEOTIDE SEQUENCE [LARGE SCALE GENOMIC DNA]</scope>
</reference>
<evidence type="ECO:0000256" key="7">
    <source>
        <dbReference type="ARBA" id="ARBA00022824"/>
    </source>
</evidence>
<dbReference type="EMBL" id="OZ021737">
    <property type="protein sequence ID" value="CAK9317920.1"/>
    <property type="molecule type" value="Genomic_DNA"/>
</dbReference>
<feature type="transmembrane region" description="Helical" evidence="10">
    <location>
        <begin position="339"/>
        <end position="357"/>
    </location>
</feature>
<dbReference type="Pfam" id="PF03155">
    <property type="entry name" value="Alg6_Alg8"/>
    <property type="match status" value="1"/>
</dbReference>
<dbReference type="Proteomes" id="UP001642487">
    <property type="component" value="Chromosome 3"/>
</dbReference>
<evidence type="ECO:0000313" key="11">
    <source>
        <dbReference type="EMBL" id="CAK9317920.1"/>
    </source>
</evidence>
<dbReference type="PANTHER" id="PTHR12413">
    <property type="entry name" value="DOLICHYL GLYCOSYLTRANSFERASE"/>
    <property type="match status" value="1"/>
</dbReference>
<evidence type="ECO:0000313" key="12">
    <source>
        <dbReference type="Proteomes" id="UP001642487"/>
    </source>
</evidence>
<comment type="pathway">
    <text evidence="2 10">Protein modification; protein glycosylation.</text>
</comment>
<feature type="transmembrane region" description="Helical" evidence="10">
    <location>
        <begin position="493"/>
        <end position="512"/>
    </location>
</feature>
<dbReference type="PANTHER" id="PTHR12413:SF1">
    <property type="entry name" value="DOLICHYL PYROPHOSPHATE MAN9GLCNAC2 ALPHA-1,3-GLUCOSYLTRANSFERASE"/>
    <property type="match status" value="1"/>
</dbReference>
<feature type="transmembrane region" description="Helical" evidence="10">
    <location>
        <begin position="369"/>
        <end position="387"/>
    </location>
</feature>
<evidence type="ECO:0000256" key="2">
    <source>
        <dbReference type="ARBA" id="ARBA00004922"/>
    </source>
</evidence>
<feature type="transmembrane region" description="Helical" evidence="10">
    <location>
        <begin position="189"/>
        <end position="205"/>
    </location>
</feature>
<feature type="transmembrane region" description="Helical" evidence="10">
    <location>
        <begin position="432"/>
        <end position="450"/>
    </location>
</feature>
<dbReference type="InterPro" id="IPR004856">
    <property type="entry name" value="Glyco_trans_ALG6/ALG8"/>
</dbReference>
<proteinExistence type="inferred from homology"/>
<gene>
    <name evidence="11" type="ORF">CITCOLO1_LOCUS9871</name>
</gene>
<comment type="subcellular location">
    <subcellularLocation>
        <location evidence="1 10">Endoplasmic reticulum membrane</location>
        <topology evidence="1 10">Multi-pass membrane protein</topology>
    </subcellularLocation>
</comment>
<keyword evidence="8 10" id="KW-1133">Transmembrane helix</keyword>
<evidence type="ECO:0000256" key="8">
    <source>
        <dbReference type="ARBA" id="ARBA00022989"/>
    </source>
</evidence>
<keyword evidence="7 10" id="KW-0256">Endoplasmic reticulum</keyword>
<keyword evidence="9 10" id="KW-0472">Membrane</keyword>
<dbReference type="EC" id="2.4.1.-" evidence="10"/>
<sequence>MLADSACRFSNKFSMGKLKESKVMKNKVDLNNRDDACWWLIHKGVKTTFLSISLFALLVRVAVSLHPYSGAGNPPKYGDYEAQRHWMEIAINLPAKDWYWNSTTNDLNYWGLDYPPLTAYQSFVHGLFLKLFDSQSVSLFTSRGYESYFGKLLMRWTVLSSDVLIFFPAVFYFILAYFSDNSSFRKSDIAWQIAILLINPCLILIDHGHFQYNCISLGLTVGAIAGICMDKDLVGSFLFTLALNHKQMSAYFAPAFFSHLLGKCMRRRNPIVEVLKLGLVVLGTFTIIWLPYLHSVDALLQVLSRLAPFERGLYEDYVANFWCTTSVLIKWKRLFSVKLLKFLSFTATLSTCLPSMIQQIRVPSNRGFLYGLLCSSFSFYLFSFQVHEKSVLLPLLPATMLALDEPSLFIHFLHYALLSLFPLVVRDKLVQAYLAIYALTFLIINASNKGKQKGGAFHSTRVLFGCSLFCSLILHVVYLVVRPPERYPFLFEALIMLLCFSQFIFLAVFSNIKQWTVSKAVPLMHKQKLN</sequence>
<protein>
    <recommendedName>
        <fullName evidence="10">Alpha-1,3-glucosyltransferase</fullName>
        <ecNumber evidence="10">2.4.1.-</ecNumber>
    </recommendedName>
</protein>
<evidence type="ECO:0000256" key="10">
    <source>
        <dbReference type="RuleBase" id="RU363110"/>
    </source>
</evidence>
<evidence type="ECO:0000256" key="6">
    <source>
        <dbReference type="ARBA" id="ARBA00022692"/>
    </source>
</evidence>